<evidence type="ECO:0000256" key="1">
    <source>
        <dbReference type="SAM" id="Phobius"/>
    </source>
</evidence>
<feature type="transmembrane region" description="Helical" evidence="1">
    <location>
        <begin position="12"/>
        <end position="34"/>
    </location>
</feature>
<keyword evidence="1" id="KW-0812">Transmembrane</keyword>
<protein>
    <submittedName>
        <fullName evidence="2">Uncharacterized protein</fullName>
    </submittedName>
</protein>
<gene>
    <name evidence="2" type="ORF">SAMN05216476_3713</name>
</gene>
<keyword evidence="1" id="KW-1133">Transmembrane helix</keyword>
<name>A0AAX2DEY9_9PSED</name>
<dbReference type="GeneID" id="76213792"/>
<dbReference type="EMBL" id="LT629790">
    <property type="protein sequence ID" value="SDU62136.1"/>
    <property type="molecule type" value="Genomic_DNA"/>
</dbReference>
<accession>A0AAX2DEY9</accession>
<evidence type="ECO:0000313" key="3">
    <source>
        <dbReference type="Proteomes" id="UP000183772"/>
    </source>
</evidence>
<dbReference type="RefSeq" id="WP_047698746.1">
    <property type="nucleotide sequence ID" value="NZ_LT629790.1"/>
</dbReference>
<sequence>MKLEKFLESSLWALWWLVVGGAAFWVIVGSIGFFSRNGWLPNEASGWAQAVGAGIAIITAAYIPMWHAKVATIVKQKNLLGVMRVLSDEALEKLWLLSNSFLKLENAPRMMRDYLYYKRDQDWSGLFDAVNKIPIAELPPESARTLGYLRDAVEFGQRVAGELPLWAGRGYAQPDMLVALRAKRDLLAIARASLPHINGVTVDGKVDAQKRGEPYELHRPMLEPYSINGVKVFRYYIWNANEDDCPVGAIVQCLFPVGRYECKAEYIQGFHWKSMRQAENEVEKFASDSIGLDNDWTEFFLRGG</sequence>
<dbReference type="Proteomes" id="UP000183772">
    <property type="component" value="Chromosome I"/>
</dbReference>
<evidence type="ECO:0000313" key="2">
    <source>
        <dbReference type="EMBL" id="SDU62136.1"/>
    </source>
</evidence>
<dbReference type="AlphaFoldDB" id="A0AAX2DEY9"/>
<proteinExistence type="predicted"/>
<reference evidence="2 3" key="1">
    <citation type="submission" date="2016-10" db="EMBL/GenBank/DDBJ databases">
        <authorList>
            <person name="Varghese N."/>
            <person name="Submissions S."/>
        </authorList>
    </citation>
    <scope>NUCLEOTIDE SEQUENCE [LARGE SCALE GENOMIC DNA]</scope>
    <source>
        <strain evidence="2 3">DSM 16733</strain>
    </source>
</reference>
<feature type="transmembrane region" description="Helical" evidence="1">
    <location>
        <begin position="46"/>
        <end position="65"/>
    </location>
</feature>
<keyword evidence="1" id="KW-0472">Membrane</keyword>
<keyword evidence="3" id="KW-1185">Reference proteome</keyword>
<organism evidence="2 3">
    <name type="scientific">Pseudomonas mediterranea</name>
    <dbReference type="NCBI Taxonomy" id="183795"/>
    <lineage>
        <taxon>Bacteria</taxon>
        <taxon>Pseudomonadati</taxon>
        <taxon>Pseudomonadota</taxon>
        <taxon>Gammaproteobacteria</taxon>
        <taxon>Pseudomonadales</taxon>
        <taxon>Pseudomonadaceae</taxon>
        <taxon>Pseudomonas</taxon>
    </lineage>
</organism>